<protein>
    <recommendedName>
        <fullName evidence="6">6-pyruvoyl tetrahydrobiopterin synthase</fullName>
    </recommendedName>
</protein>
<dbReference type="Pfam" id="PF01242">
    <property type="entry name" value="PTPS"/>
    <property type="match status" value="1"/>
</dbReference>
<reference evidence="5" key="1">
    <citation type="journal article" date="2015" name="Nature">
        <title>Complex archaea that bridge the gap between prokaryotes and eukaryotes.</title>
        <authorList>
            <person name="Spang A."/>
            <person name="Saw J.H."/>
            <person name="Jorgensen S.L."/>
            <person name="Zaremba-Niedzwiedzka K."/>
            <person name="Martijn J."/>
            <person name="Lind A.E."/>
            <person name="van Eijk R."/>
            <person name="Schleper C."/>
            <person name="Guy L."/>
            <person name="Ettema T.J."/>
        </authorList>
    </citation>
    <scope>NUCLEOTIDE SEQUENCE</scope>
</reference>
<dbReference type="GO" id="GO:0046872">
    <property type="term" value="F:metal ion binding"/>
    <property type="evidence" value="ECO:0007669"/>
    <property type="project" value="UniProtKB-KW"/>
</dbReference>
<dbReference type="InterPro" id="IPR038418">
    <property type="entry name" value="6-PTP_synth/QueD_sf"/>
</dbReference>
<accession>A0A0F9IRC7</accession>
<dbReference type="InterPro" id="IPR007115">
    <property type="entry name" value="6-PTP_synth/QueD"/>
</dbReference>
<organism evidence="5">
    <name type="scientific">marine sediment metagenome</name>
    <dbReference type="NCBI Taxonomy" id="412755"/>
    <lineage>
        <taxon>unclassified sequences</taxon>
        <taxon>metagenomes</taxon>
        <taxon>ecological metagenomes</taxon>
    </lineage>
</organism>
<evidence type="ECO:0000313" key="5">
    <source>
        <dbReference type="EMBL" id="KKL89702.1"/>
    </source>
</evidence>
<evidence type="ECO:0000256" key="1">
    <source>
        <dbReference type="ARBA" id="ARBA00001947"/>
    </source>
</evidence>
<keyword evidence="4" id="KW-0456">Lyase</keyword>
<keyword evidence="2" id="KW-0479">Metal-binding</keyword>
<evidence type="ECO:0000256" key="2">
    <source>
        <dbReference type="ARBA" id="ARBA00022723"/>
    </source>
</evidence>
<proteinExistence type="predicted"/>
<keyword evidence="3" id="KW-0862">Zinc</keyword>
<evidence type="ECO:0000256" key="3">
    <source>
        <dbReference type="ARBA" id="ARBA00022833"/>
    </source>
</evidence>
<dbReference type="Gene3D" id="3.30.479.10">
    <property type="entry name" value="6-pyruvoyl tetrahydropterin synthase/QueD"/>
    <property type="match status" value="2"/>
</dbReference>
<dbReference type="EMBL" id="LAZR01020214">
    <property type="protein sequence ID" value="KKL89702.1"/>
    <property type="molecule type" value="Genomic_DNA"/>
</dbReference>
<gene>
    <name evidence="5" type="ORF">LCGC14_1912040</name>
</gene>
<evidence type="ECO:0000256" key="4">
    <source>
        <dbReference type="ARBA" id="ARBA00023239"/>
    </source>
</evidence>
<name>A0A0F9IRC7_9ZZZZ</name>
<dbReference type="AlphaFoldDB" id="A0A0F9IRC7"/>
<sequence>MEITRRFEIDAGHRVYGHDGKCASLHGHRYVVEVHVEAPVLDHLGRVVDFGVIKEMFGRWLDRHWDHAMLLWKEDPVAWLYDENGPLYGQQVCILPFNPTAENMADYLLNRIAPHLLVEPLVCTQVVVRETPNCWAKATLDD</sequence>
<comment type="cofactor">
    <cofactor evidence="1">
        <name>Zn(2+)</name>
        <dbReference type="ChEBI" id="CHEBI:29105"/>
    </cofactor>
</comment>
<dbReference type="GO" id="GO:0016829">
    <property type="term" value="F:lyase activity"/>
    <property type="evidence" value="ECO:0007669"/>
    <property type="project" value="UniProtKB-KW"/>
</dbReference>
<dbReference type="PANTHER" id="PTHR12589:SF7">
    <property type="entry name" value="6-PYRUVOYL TETRAHYDROBIOPTERIN SYNTHASE"/>
    <property type="match status" value="1"/>
</dbReference>
<comment type="caution">
    <text evidence="5">The sequence shown here is derived from an EMBL/GenBank/DDBJ whole genome shotgun (WGS) entry which is preliminary data.</text>
</comment>
<dbReference type="SUPFAM" id="SSF55620">
    <property type="entry name" value="Tetrahydrobiopterin biosynthesis enzymes-like"/>
    <property type="match status" value="1"/>
</dbReference>
<dbReference type="PANTHER" id="PTHR12589">
    <property type="entry name" value="PYRUVOYL TETRAHYDROBIOPTERIN SYNTHASE"/>
    <property type="match status" value="1"/>
</dbReference>
<evidence type="ECO:0008006" key="6">
    <source>
        <dbReference type="Google" id="ProtNLM"/>
    </source>
</evidence>